<comment type="caution">
    <text evidence="2">The sequence shown here is derived from an EMBL/GenBank/DDBJ whole genome shotgun (WGS) entry which is preliminary data.</text>
</comment>
<dbReference type="Proteomes" id="UP001302745">
    <property type="component" value="Unassembled WGS sequence"/>
</dbReference>
<feature type="region of interest" description="Disordered" evidence="1">
    <location>
        <begin position="168"/>
        <end position="202"/>
    </location>
</feature>
<protein>
    <recommendedName>
        <fullName evidence="4">F-box domain-containing protein</fullName>
    </recommendedName>
</protein>
<evidence type="ECO:0008006" key="4">
    <source>
        <dbReference type="Google" id="ProtNLM"/>
    </source>
</evidence>
<evidence type="ECO:0000313" key="2">
    <source>
        <dbReference type="EMBL" id="KAK4151158.1"/>
    </source>
</evidence>
<gene>
    <name evidence="2" type="ORF">C8A00DRAFT_36203</name>
</gene>
<sequence length="202" mass="23166">MTTPSQPPILLLPNEILKLIFDLLIDPTPDLEAYERALGWQTYTKGDPPEENTPGTLAAVANSCWRFHLLAAPLLYDTLLVYLPRQPKRVHRLYRTLSEHPELAERCNYTYVVRDMDESDDWVSLTAGFTDILETDPPPREVRDAREKLRELIGLLVSCGVEVRERHEQWEQPHPRRNSRFMPDFGVKSASSAEKATSGVDR</sequence>
<proteinExistence type="predicted"/>
<dbReference type="AlphaFoldDB" id="A0AAN6VGR2"/>
<accession>A0AAN6VGR2</accession>
<reference evidence="2" key="1">
    <citation type="journal article" date="2023" name="Mol. Phylogenet. Evol.">
        <title>Genome-scale phylogeny and comparative genomics of the fungal order Sordariales.</title>
        <authorList>
            <person name="Hensen N."/>
            <person name="Bonometti L."/>
            <person name="Westerberg I."/>
            <person name="Brannstrom I.O."/>
            <person name="Guillou S."/>
            <person name="Cros-Aarteil S."/>
            <person name="Calhoun S."/>
            <person name="Haridas S."/>
            <person name="Kuo A."/>
            <person name="Mondo S."/>
            <person name="Pangilinan J."/>
            <person name="Riley R."/>
            <person name="LaButti K."/>
            <person name="Andreopoulos B."/>
            <person name="Lipzen A."/>
            <person name="Chen C."/>
            <person name="Yan M."/>
            <person name="Daum C."/>
            <person name="Ng V."/>
            <person name="Clum A."/>
            <person name="Steindorff A."/>
            <person name="Ohm R.A."/>
            <person name="Martin F."/>
            <person name="Silar P."/>
            <person name="Natvig D.O."/>
            <person name="Lalanne C."/>
            <person name="Gautier V."/>
            <person name="Ament-Velasquez S.L."/>
            <person name="Kruys A."/>
            <person name="Hutchinson M.I."/>
            <person name="Powell A.J."/>
            <person name="Barry K."/>
            <person name="Miller A.N."/>
            <person name="Grigoriev I.V."/>
            <person name="Debuchy R."/>
            <person name="Gladieux P."/>
            <person name="Hiltunen Thoren M."/>
            <person name="Johannesson H."/>
        </authorList>
    </citation>
    <scope>NUCLEOTIDE SEQUENCE</scope>
    <source>
        <strain evidence="2">CBS 538.74</strain>
    </source>
</reference>
<dbReference type="EMBL" id="MU857030">
    <property type="protein sequence ID" value="KAK4151158.1"/>
    <property type="molecule type" value="Genomic_DNA"/>
</dbReference>
<reference evidence="2" key="2">
    <citation type="submission" date="2023-05" db="EMBL/GenBank/DDBJ databases">
        <authorList>
            <consortium name="Lawrence Berkeley National Laboratory"/>
            <person name="Steindorff A."/>
            <person name="Hensen N."/>
            <person name="Bonometti L."/>
            <person name="Westerberg I."/>
            <person name="Brannstrom I.O."/>
            <person name="Guillou S."/>
            <person name="Cros-Aarteil S."/>
            <person name="Calhoun S."/>
            <person name="Haridas S."/>
            <person name="Kuo A."/>
            <person name="Mondo S."/>
            <person name="Pangilinan J."/>
            <person name="Riley R."/>
            <person name="Labutti K."/>
            <person name="Andreopoulos B."/>
            <person name="Lipzen A."/>
            <person name="Chen C."/>
            <person name="Yanf M."/>
            <person name="Daum C."/>
            <person name="Ng V."/>
            <person name="Clum A."/>
            <person name="Ohm R."/>
            <person name="Martin F."/>
            <person name="Silar P."/>
            <person name="Natvig D."/>
            <person name="Lalanne C."/>
            <person name="Gautier V."/>
            <person name="Ament-Velasquez S.L."/>
            <person name="Kruys A."/>
            <person name="Hutchinson M.I."/>
            <person name="Powell A.J."/>
            <person name="Barry K."/>
            <person name="Miller A.N."/>
            <person name="Grigoriev I.V."/>
            <person name="Debuchy R."/>
            <person name="Gladieux P."/>
            <person name="Thoren M.H."/>
            <person name="Johannesson H."/>
        </authorList>
    </citation>
    <scope>NUCLEOTIDE SEQUENCE</scope>
    <source>
        <strain evidence="2">CBS 538.74</strain>
    </source>
</reference>
<evidence type="ECO:0000256" key="1">
    <source>
        <dbReference type="SAM" id="MobiDB-lite"/>
    </source>
</evidence>
<keyword evidence="3" id="KW-1185">Reference proteome</keyword>
<name>A0AAN6VGR2_9PEZI</name>
<organism evidence="2 3">
    <name type="scientific">Chaetomidium leptoderma</name>
    <dbReference type="NCBI Taxonomy" id="669021"/>
    <lineage>
        <taxon>Eukaryota</taxon>
        <taxon>Fungi</taxon>
        <taxon>Dikarya</taxon>
        <taxon>Ascomycota</taxon>
        <taxon>Pezizomycotina</taxon>
        <taxon>Sordariomycetes</taxon>
        <taxon>Sordariomycetidae</taxon>
        <taxon>Sordariales</taxon>
        <taxon>Chaetomiaceae</taxon>
        <taxon>Chaetomidium</taxon>
    </lineage>
</organism>
<evidence type="ECO:0000313" key="3">
    <source>
        <dbReference type="Proteomes" id="UP001302745"/>
    </source>
</evidence>